<reference evidence="1" key="2">
    <citation type="journal article" date="2015" name="Fish Shellfish Immunol.">
        <title>Early steps in the European eel (Anguilla anguilla)-Vibrio vulnificus interaction in the gills: Role of the RtxA13 toxin.</title>
        <authorList>
            <person name="Callol A."/>
            <person name="Pajuelo D."/>
            <person name="Ebbesson L."/>
            <person name="Teles M."/>
            <person name="MacKenzie S."/>
            <person name="Amaro C."/>
        </authorList>
    </citation>
    <scope>NUCLEOTIDE SEQUENCE</scope>
</reference>
<protein>
    <submittedName>
        <fullName evidence="1">Uncharacterized protein</fullName>
    </submittedName>
</protein>
<reference evidence="1" key="1">
    <citation type="submission" date="2014-11" db="EMBL/GenBank/DDBJ databases">
        <authorList>
            <person name="Amaro Gonzalez C."/>
        </authorList>
    </citation>
    <scope>NUCLEOTIDE SEQUENCE</scope>
</reference>
<proteinExistence type="predicted"/>
<sequence>MSIPNFFFQNSNWAMSIFIHTSLLHLLE</sequence>
<dbReference type="AlphaFoldDB" id="A0A0E9PJT6"/>
<evidence type="ECO:0000313" key="1">
    <source>
        <dbReference type="EMBL" id="JAH04754.1"/>
    </source>
</evidence>
<accession>A0A0E9PJT6</accession>
<name>A0A0E9PJT6_ANGAN</name>
<organism evidence="1">
    <name type="scientific">Anguilla anguilla</name>
    <name type="common">European freshwater eel</name>
    <name type="synonym">Muraena anguilla</name>
    <dbReference type="NCBI Taxonomy" id="7936"/>
    <lineage>
        <taxon>Eukaryota</taxon>
        <taxon>Metazoa</taxon>
        <taxon>Chordata</taxon>
        <taxon>Craniata</taxon>
        <taxon>Vertebrata</taxon>
        <taxon>Euteleostomi</taxon>
        <taxon>Actinopterygii</taxon>
        <taxon>Neopterygii</taxon>
        <taxon>Teleostei</taxon>
        <taxon>Anguilliformes</taxon>
        <taxon>Anguillidae</taxon>
        <taxon>Anguilla</taxon>
    </lineage>
</organism>
<dbReference type="EMBL" id="GBXM01103823">
    <property type="protein sequence ID" value="JAH04754.1"/>
    <property type="molecule type" value="Transcribed_RNA"/>
</dbReference>